<comment type="caution">
    <text evidence="1">The sequence shown here is derived from an EMBL/GenBank/DDBJ whole genome shotgun (WGS) entry which is preliminary data.</text>
</comment>
<keyword evidence="2" id="KW-1185">Reference proteome</keyword>
<proteinExistence type="predicted"/>
<evidence type="ECO:0000313" key="2">
    <source>
        <dbReference type="Proteomes" id="UP000790709"/>
    </source>
</evidence>
<accession>A0ACB8BFN6</accession>
<gene>
    <name evidence="1" type="ORF">BV22DRAFT_1035003</name>
</gene>
<reference evidence="1" key="1">
    <citation type="journal article" date="2021" name="New Phytol.">
        <title>Evolutionary innovations through gain and loss of genes in the ectomycorrhizal Boletales.</title>
        <authorList>
            <person name="Wu G."/>
            <person name="Miyauchi S."/>
            <person name="Morin E."/>
            <person name="Kuo A."/>
            <person name="Drula E."/>
            <person name="Varga T."/>
            <person name="Kohler A."/>
            <person name="Feng B."/>
            <person name="Cao Y."/>
            <person name="Lipzen A."/>
            <person name="Daum C."/>
            <person name="Hundley H."/>
            <person name="Pangilinan J."/>
            <person name="Johnson J."/>
            <person name="Barry K."/>
            <person name="LaButti K."/>
            <person name="Ng V."/>
            <person name="Ahrendt S."/>
            <person name="Min B."/>
            <person name="Choi I.G."/>
            <person name="Park H."/>
            <person name="Plett J.M."/>
            <person name="Magnuson J."/>
            <person name="Spatafora J.W."/>
            <person name="Nagy L.G."/>
            <person name="Henrissat B."/>
            <person name="Grigoriev I.V."/>
            <person name="Yang Z.L."/>
            <person name="Xu J."/>
            <person name="Martin F.M."/>
        </authorList>
    </citation>
    <scope>NUCLEOTIDE SEQUENCE</scope>
    <source>
        <strain evidence="1">KUC20120723A-06</strain>
    </source>
</reference>
<name>A0ACB8BFN6_9AGAM</name>
<evidence type="ECO:0000313" key="1">
    <source>
        <dbReference type="EMBL" id="KAH7924595.1"/>
    </source>
</evidence>
<dbReference type="EMBL" id="MU266421">
    <property type="protein sequence ID" value="KAH7924595.1"/>
    <property type="molecule type" value="Genomic_DNA"/>
</dbReference>
<protein>
    <submittedName>
        <fullName evidence="1">Uncharacterized protein</fullName>
    </submittedName>
</protein>
<dbReference type="Proteomes" id="UP000790709">
    <property type="component" value="Unassembled WGS sequence"/>
</dbReference>
<sequence length="614" mass="66845">MLGSNAQIIAQQQQVHSHTNDTDINDLDIAHFPNAIGGNIPVSINGHHGVYYSSYPDNSCNAFSENLHLAYSYPLQDGHLPEGPLPDSHLDFHYILGPDINHPQHNPYANDNSHMDQKHYQQTPEMSPPGPSSEYDPHFHSSPSSSSSLSYNAVVHDLSCSPDNASHMSSFTVSSSPPKVAGHTHTMLPPIVHHSAADSKRAENDTRSLHKRINTESAPQADPYASAFLREQLGEEKYNTFSARLFERRLGAAKSRARGKGKHPANEPAGATAIDFLVKVEVVKEVLRTYVPHPYNPLKSLTHPYSPSPSGSVTLMRSTVLVLSGWSNTQFSYWARRAEGISVLAPHDERLRAVAVALEQRLKEGGTISEPSTGEDGSPDLQRHNRSAVDSGPSVTGKGLDIIIEEVKKRTGLSPFLRGKHSSLDPFGSTNSDKDAGPGPPPTVCPAPVYMPTFQATEYLHSPPVHSEPPPRRPKKRRRISVAESLTSLDSTVTNEGTDPKIDTTHPAGYAVSETRTTPEPEDPSCELQSASSPTFMAASQHLARPRVSELLANELGGYELEGDGLTGDGPGNSGREYFPVSDSRSDFDDQRAKRPCGFPGAQLDSQKRFRLSV</sequence>
<organism evidence="1 2">
    <name type="scientific">Leucogyrophana mollusca</name>
    <dbReference type="NCBI Taxonomy" id="85980"/>
    <lineage>
        <taxon>Eukaryota</taxon>
        <taxon>Fungi</taxon>
        <taxon>Dikarya</taxon>
        <taxon>Basidiomycota</taxon>
        <taxon>Agaricomycotina</taxon>
        <taxon>Agaricomycetes</taxon>
        <taxon>Agaricomycetidae</taxon>
        <taxon>Boletales</taxon>
        <taxon>Boletales incertae sedis</taxon>
        <taxon>Leucogyrophana</taxon>
    </lineage>
</organism>